<name>A0ABD3P775_9STRA</name>
<organism evidence="2 3">
    <name type="scientific">Cyclotella cryptica</name>
    <dbReference type="NCBI Taxonomy" id="29204"/>
    <lineage>
        <taxon>Eukaryota</taxon>
        <taxon>Sar</taxon>
        <taxon>Stramenopiles</taxon>
        <taxon>Ochrophyta</taxon>
        <taxon>Bacillariophyta</taxon>
        <taxon>Coscinodiscophyceae</taxon>
        <taxon>Thalassiosirophycidae</taxon>
        <taxon>Stephanodiscales</taxon>
        <taxon>Stephanodiscaceae</taxon>
        <taxon>Cyclotella</taxon>
    </lineage>
</organism>
<dbReference type="Proteomes" id="UP001516023">
    <property type="component" value="Unassembled WGS sequence"/>
</dbReference>
<evidence type="ECO:0000313" key="3">
    <source>
        <dbReference type="Proteomes" id="UP001516023"/>
    </source>
</evidence>
<feature type="region of interest" description="Disordered" evidence="1">
    <location>
        <begin position="33"/>
        <end position="176"/>
    </location>
</feature>
<accession>A0ABD3P775</accession>
<protein>
    <submittedName>
        <fullName evidence="2">Uncharacterized protein</fullName>
    </submittedName>
</protein>
<feature type="compositionally biased region" description="Basic and acidic residues" evidence="1">
    <location>
        <begin position="206"/>
        <end position="227"/>
    </location>
</feature>
<feature type="compositionally biased region" description="Polar residues" evidence="1">
    <location>
        <begin position="120"/>
        <end position="145"/>
    </location>
</feature>
<feature type="region of interest" description="Disordered" evidence="1">
    <location>
        <begin position="388"/>
        <end position="421"/>
    </location>
</feature>
<feature type="compositionally biased region" description="Basic and acidic residues" evidence="1">
    <location>
        <begin position="146"/>
        <end position="160"/>
    </location>
</feature>
<reference evidence="2 3" key="1">
    <citation type="journal article" date="2020" name="G3 (Bethesda)">
        <title>Improved Reference Genome for Cyclotella cryptica CCMP332, a Model for Cell Wall Morphogenesis, Salinity Adaptation, and Lipid Production in Diatoms (Bacillariophyta).</title>
        <authorList>
            <person name="Roberts W.R."/>
            <person name="Downey K.M."/>
            <person name="Ruck E.C."/>
            <person name="Traller J.C."/>
            <person name="Alverson A.J."/>
        </authorList>
    </citation>
    <scope>NUCLEOTIDE SEQUENCE [LARGE SCALE GENOMIC DNA]</scope>
    <source>
        <strain evidence="2 3">CCMP332</strain>
    </source>
</reference>
<feature type="compositionally biased region" description="Polar residues" evidence="1">
    <location>
        <begin position="76"/>
        <end position="85"/>
    </location>
</feature>
<proteinExistence type="predicted"/>
<keyword evidence="3" id="KW-1185">Reference proteome</keyword>
<feature type="region of interest" description="Disordered" evidence="1">
    <location>
        <begin position="206"/>
        <end position="243"/>
    </location>
</feature>
<feature type="compositionally biased region" description="Polar residues" evidence="1">
    <location>
        <begin position="98"/>
        <end position="107"/>
    </location>
</feature>
<dbReference type="EMBL" id="JABMIG020000258">
    <property type="protein sequence ID" value="KAL3783512.1"/>
    <property type="molecule type" value="Genomic_DNA"/>
</dbReference>
<feature type="compositionally biased region" description="Polar residues" evidence="1">
    <location>
        <begin position="228"/>
        <end position="243"/>
    </location>
</feature>
<evidence type="ECO:0000256" key="1">
    <source>
        <dbReference type="SAM" id="MobiDB-lite"/>
    </source>
</evidence>
<comment type="caution">
    <text evidence="2">The sequence shown here is derived from an EMBL/GenBank/DDBJ whole genome shotgun (WGS) entry which is preliminary data.</text>
</comment>
<sequence length="616" mass="66719">MSGKRRYKTVYTCDVCNVAVFPTLREAEVHEAQCQGPPPSFSHAPGSVAQDSSAFNRDSAKVLSDADASKAPFPSSGATDTTKGQGETEEVDNEVISIHSSCDQSSEAPVEDSASKQHGETPSTAEKQRGATFNQSKNSQSPTSESVDRDAQQATQDKDTAGTGAPHENAQNAEADDDVEYATVWICDVCQLARFDTYDEAVAHEKDCKGPPVSDAHKKDPLKRDNLTNDNLPSVASTYPSNSGGKNAKKILLLSPVAHTHDPTEISHRFFTILQSLDLLYHPQSGLISFNCHYCSTPLPISGASWNFKRVVEVLPNAVTMHLLGQRYSEKRCVAVPPTVLDKLKSAENTDSSRVPSFETFIHKLFRGMGIEARKTDALYVYNKVASSSDNGKELPGTSKKRQGSGKGREQSPPKKQKAVSYPVSLKVKQHGNMGASLQMNEQGNQFYLAPYAPLDGVPLVSSISSKESKKLPLPLQLLLQQVEFFNLSSLILSPKEDPLNPKAVGIRCQNCVSSLDGCGYIALSSVKDVASDLLTLSSDHLVHCKCTETSVRNMLKSYSVADLGNLSDYCQIVTKIYGLEDSTNNDASVVVWGECQTVPSGYTGSPNIDIDFALI</sequence>
<evidence type="ECO:0000313" key="2">
    <source>
        <dbReference type="EMBL" id="KAL3783512.1"/>
    </source>
</evidence>
<dbReference type="AlphaFoldDB" id="A0ABD3P775"/>
<gene>
    <name evidence="2" type="ORF">HJC23_009477</name>
</gene>